<feature type="transmembrane region" description="Helical" evidence="1">
    <location>
        <begin position="51"/>
        <end position="73"/>
    </location>
</feature>
<evidence type="ECO:0000313" key="3">
    <source>
        <dbReference type="Proteomes" id="UP000075606"/>
    </source>
</evidence>
<feature type="transmembrane region" description="Helical" evidence="1">
    <location>
        <begin position="191"/>
        <end position="211"/>
    </location>
</feature>
<dbReference type="OrthoDB" id="1162205at2"/>
<keyword evidence="1" id="KW-1133">Transmembrane helix</keyword>
<comment type="caution">
    <text evidence="2">The sequence shown here is derived from an EMBL/GenBank/DDBJ whole genome shotgun (WGS) entry which is preliminary data.</text>
</comment>
<feature type="transmembrane region" description="Helical" evidence="1">
    <location>
        <begin position="168"/>
        <end position="185"/>
    </location>
</feature>
<dbReference type="STRING" id="333140.AWW68_06795"/>
<feature type="transmembrane region" description="Helical" evidence="1">
    <location>
        <begin position="12"/>
        <end position="31"/>
    </location>
</feature>
<dbReference type="AlphaFoldDB" id="A0A150XIA9"/>
<keyword evidence="1" id="KW-0812">Transmembrane</keyword>
<evidence type="ECO:0000313" key="2">
    <source>
        <dbReference type="EMBL" id="KYG78470.1"/>
    </source>
</evidence>
<sequence>MKTLYKIGGSAALTQATIYIFGFILLIGSLNPEASSLSINERLAFLSSNQALYQLWIFVIYVLFGVVLVFLSFALNGILKAKKPILSGIAVIFGYIWSVLVIASGMITNIGLEAALAQQPKNIQQASQLWLTIETLQNGLGGGVEVVGGIWVLLVTLAGLKAHQLPKVMHWLGLLVGLAGILTVIPGLGDLGVVFGLLQIVWFAWLGIVLLKTKD</sequence>
<organism evidence="2 3">
    <name type="scientific">Roseivirga spongicola</name>
    <dbReference type="NCBI Taxonomy" id="333140"/>
    <lineage>
        <taxon>Bacteria</taxon>
        <taxon>Pseudomonadati</taxon>
        <taxon>Bacteroidota</taxon>
        <taxon>Cytophagia</taxon>
        <taxon>Cytophagales</taxon>
        <taxon>Roseivirgaceae</taxon>
        <taxon>Roseivirga</taxon>
    </lineage>
</organism>
<dbReference type="EMBL" id="LRPC01000001">
    <property type="protein sequence ID" value="KYG78470.1"/>
    <property type="molecule type" value="Genomic_DNA"/>
</dbReference>
<accession>A0A150XIA9</accession>
<proteinExistence type="predicted"/>
<evidence type="ECO:0000256" key="1">
    <source>
        <dbReference type="SAM" id="Phobius"/>
    </source>
</evidence>
<feature type="transmembrane region" description="Helical" evidence="1">
    <location>
        <begin position="85"/>
        <end position="107"/>
    </location>
</feature>
<name>A0A150XIA9_9BACT</name>
<protein>
    <recommendedName>
        <fullName evidence="4">DUF4386 domain-containing protein</fullName>
    </recommendedName>
</protein>
<evidence type="ECO:0008006" key="4">
    <source>
        <dbReference type="Google" id="ProtNLM"/>
    </source>
</evidence>
<keyword evidence="1" id="KW-0472">Membrane</keyword>
<gene>
    <name evidence="2" type="ORF">AWW68_06795</name>
</gene>
<dbReference type="RefSeq" id="WP_068218306.1">
    <property type="nucleotide sequence ID" value="NZ_CP139724.1"/>
</dbReference>
<keyword evidence="3" id="KW-1185">Reference proteome</keyword>
<feature type="transmembrane region" description="Helical" evidence="1">
    <location>
        <begin position="140"/>
        <end position="161"/>
    </location>
</feature>
<reference evidence="2 3" key="1">
    <citation type="submission" date="2016-01" db="EMBL/GenBank/DDBJ databases">
        <title>Genome sequencing of Roseivirga spongicola UST030701-084.</title>
        <authorList>
            <person name="Selvaratnam C."/>
            <person name="Thevarajoo S."/>
            <person name="Goh K.M."/>
            <person name="Ee R."/>
            <person name="Chan K.-G."/>
            <person name="Chong C.S."/>
        </authorList>
    </citation>
    <scope>NUCLEOTIDE SEQUENCE [LARGE SCALE GENOMIC DNA]</scope>
    <source>
        <strain evidence="2 3">UST030701-084</strain>
    </source>
</reference>
<dbReference type="Proteomes" id="UP000075606">
    <property type="component" value="Unassembled WGS sequence"/>
</dbReference>